<evidence type="ECO:0000259" key="12">
    <source>
        <dbReference type="SMART" id="SM00861"/>
    </source>
</evidence>
<dbReference type="SUPFAM" id="SSF52922">
    <property type="entry name" value="TK C-terminal domain-like"/>
    <property type="match status" value="1"/>
</dbReference>
<evidence type="ECO:0000256" key="6">
    <source>
        <dbReference type="ARBA" id="ARBA00022842"/>
    </source>
</evidence>
<evidence type="ECO:0000256" key="4">
    <source>
        <dbReference type="ARBA" id="ARBA00022679"/>
    </source>
</evidence>
<feature type="binding site" evidence="11">
    <location>
        <position position="159"/>
    </location>
    <ligand>
        <name>Mg(2+)</name>
        <dbReference type="ChEBI" id="CHEBI:18420"/>
    </ligand>
</feature>
<dbReference type="InterPro" id="IPR005477">
    <property type="entry name" value="Dxylulose-5-P_synthase"/>
</dbReference>
<dbReference type="GO" id="GO:0008661">
    <property type="term" value="F:1-deoxy-D-xylulose-5-phosphate synthase activity"/>
    <property type="evidence" value="ECO:0007669"/>
    <property type="project" value="UniProtKB-UniRule"/>
</dbReference>
<keyword evidence="7 11" id="KW-0784">Thiamine biosynthesis</keyword>
<evidence type="ECO:0000256" key="7">
    <source>
        <dbReference type="ARBA" id="ARBA00022977"/>
    </source>
</evidence>
<dbReference type="GO" id="GO:0000287">
    <property type="term" value="F:magnesium ion binding"/>
    <property type="evidence" value="ECO:0007669"/>
    <property type="project" value="UniProtKB-UniRule"/>
</dbReference>
<dbReference type="GO" id="GO:0016114">
    <property type="term" value="P:terpenoid biosynthetic process"/>
    <property type="evidence" value="ECO:0007669"/>
    <property type="project" value="UniProtKB-UniRule"/>
</dbReference>
<dbReference type="SUPFAM" id="SSF52518">
    <property type="entry name" value="Thiamin diphosphate-binding fold (THDP-binding)"/>
    <property type="match status" value="2"/>
</dbReference>
<dbReference type="Pfam" id="PF02780">
    <property type="entry name" value="Transketolase_C"/>
    <property type="match status" value="1"/>
</dbReference>
<dbReference type="HAMAP" id="MF_00315">
    <property type="entry name" value="DXP_synth"/>
    <property type="match status" value="1"/>
</dbReference>
<dbReference type="PANTHER" id="PTHR43322:SF5">
    <property type="entry name" value="1-DEOXY-D-XYLULOSE-5-PHOSPHATE SYNTHASE, CHLOROPLASTIC"/>
    <property type="match status" value="1"/>
</dbReference>
<dbReference type="CDD" id="cd07033">
    <property type="entry name" value="TPP_PYR_DXS_TK_like"/>
    <property type="match status" value="1"/>
</dbReference>
<dbReference type="RefSeq" id="WP_070093939.1">
    <property type="nucleotide sequence ID" value="NZ_CP016634.1"/>
</dbReference>
<evidence type="ECO:0000256" key="2">
    <source>
        <dbReference type="ARBA" id="ARBA00011081"/>
    </source>
</evidence>
<evidence type="ECO:0000256" key="9">
    <source>
        <dbReference type="ARBA" id="ARBA00023229"/>
    </source>
</evidence>
<dbReference type="InterPro" id="IPR029061">
    <property type="entry name" value="THDP-binding"/>
</dbReference>
<organism evidence="13">
    <name type="scientific">Pseudomonas putida</name>
    <name type="common">Arthrobacter siderocapsulatus</name>
    <dbReference type="NCBI Taxonomy" id="303"/>
    <lineage>
        <taxon>Bacteria</taxon>
        <taxon>Pseudomonadati</taxon>
        <taxon>Pseudomonadota</taxon>
        <taxon>Gammaproteobacteria</taxon>
        <taxon>Pseudomonadales</taxon>
        <taxon>Pseudomonadaceae</taxon>
        <taxon>Pseudomonas</taxon>
    </lineage>
</organism>
<feature type="binding site" evidence="11">
    <location>
        <position position="295"/>
    </location>
    <ligand>
        <name>thiamine diphosphate</name>
        <dbReference type="ChEBI" id="CHEBI:58937"/>
    </ligand>
</feature>
<dbReference type="NCBIfam" id="TIGR00204">
    <property type="entry name" value="dxs"/>
    <property type="match status" value="1"/>
</dbReference>
<keyword evidence="9 11" id="KW-0414">Isoprene biosynthesis</keyword>
<dbReference type="EC" id="2.2.1.7" evidence="11"/>
<feature type="binding site" evidence="11">
    <location>
        <position position="188"/>
    </location>
    <ligand>
        <name>Mg(2+)</name>
        <dbReference type="ChEBI" id="CHEBI:18420"/>
    </ligand>
</feature>
<comment type="cofactor">
    <cofactor evidence="11">
        <name>thiamine diphosphate</name>
        <dbReference type="ChEBI" id="CHEBI:58937"/>
    </cofactor>
    <text evidence="11">Binds 1 thiamine pyrophosphate per subunit.</text>
</comment>
<keyword evidence="4 11" id="KW-0808">Transferase</keyword>
<comment type="function">
    <text evidence="10 11">Catalyzes the acyloin condensation reaction between C atoms 2 and 3 of pyruvate and glyceraldehyde 3-phosphate to yield 1-deoxy-D-xylulose-5-phosphate (DXP).</text>
</comment>
<keyword evidence="6 11" id="KW-0460">Magnesium</keyword>
<evidence type="ECO:0000256" key="11">
    <source>
        <dbReference type="HAMAP-Rule" id="MF_00315"/>
    </source>
</evidence>
<feature type="binding site" evidence="11">
    <location>
        <begin position="128"/>
        <end position="130"/>
    </location>
    <ligand>
        <name>thiamine diphosphate</name>
        <dbReference type="ChEBI" id="CHEBI:58937"/>
    </ligand>
</feature>
<name>A0A1B2FD87_PSEPU</name>
<evidence type="ECO:0000256" key="1">
    <source>
        <dbReference type="ARBA" id="ARBA00004980"/>
    </source>
</evidence>
<dbReference type="Gene3D" id="3.40.50.970">
    <property type="match status" value="2"/>
</dbReference>
<dbReference type="EMBL" id="CP016634">
    <property type="protein sequence ID" value="ANY90177.1"/>
    <property type="molecule type" value="Genomic_DNA"/>
</dbReference>
<dbReference type="SMART" id="SM00861">
    <property type="entry name" value="Transket_pyr"/>
    <property type="match status" value="1"/>
</dbReference>
<dbReference type="Pfam" id="PF02779">
    <property type="entry name" value="Transket_pyr"/>
    <property type="match status" value="1"/>
</dbReference>
<comment type="cofactor">
    <cofactor evidence="11">
        <name>Mg(2+)</name>
        <dbReference type="ChEBI" id="CHEBI:18420"/>
    </cofactor>
    <text evidence="11">Binds 1 Mg(2+) ion per subunit.</text>
</comment>
<feature type="binding site" evidence="11">
    <location>
        <position position="87"/>
    </location>
    <ligand>
        <name>thiamine diphosphate</name>
        <dbReference type="ChEBI" id="CHEBI:58937"/>
    </ligand>
</feature>
<dbReference type="UniPathway" id="UPA00064">
    <property type="reaction ID" value="UER00091"/>
</dbReference>
<evidence type="ECO:0000313" key="13">
    <source>
        <dbReference type="EMBL" id="ANY90177.1"/>
    </source>
</evidence>
<feature type="binding site" evidence="11">
    <location>
        <position position="188"/>
    </location>
    <ligand>
        <name>thiamine diphosphate</name>
        <dbReference type="ChEBI" id="CHEBI:58937"/>
    </ligand>
</feature>
<dbReference type="CDD" id="cd02007">
    <property type="entry name" value="TPP_DXS"/>
    <property type="match status" value="1"/>
</dbReference>
<dbReference type="NCBIfam" id="NF003933">
    <property type="entry name" value="PRK05444.2-2"/>
    <property type="match status" value="1"/>
</dbReference>
<protein>
    <recommendedName>
        <fullName evidence="11">1-deoxy-D-xylulose-5-phosphate synthase</fullName>
        <ecNumber evidence="11">2.2.1.7</ecNumber>
    </recommendedName>
    <alternativeName>
        <fullName evidence="11">1-deoxyxylulose-5-phosphate synthase</fullName>
        <shortName evidence="11">DXP synthase</shortName>
        <shortName evidence="11">DXPS</shortName>
    </alternativeName>
</protein>
<feature type="domain" description="Transketolase-like pyrimidine-binding" evidence="12">
    <location>
        <begin position="326"/>
        <end position="490"/>
    </location>
</feature>
<dbReference type="InterPro" id="IPR033248">
    <property type="entry name" value="Transketolase_C"/>
</dbReference>
<feature type="binding site" evidence="11">
    <location>
        <begin position="160"/>
        <end position="161"/>
    </location>
    <ligand>
        <name>thiamine diphosphate</name>
        <dbReference type="ChEBI" id="CHEBI:58937"/>
    </ligand>
</feature>
<dbReference type="GO" id="GO:0030976">
    <property type="term" value="F:thiamine pyrophosphate binding"/>
    <property type="evidence" value="ECO:0007669"/>
    <property type="project" value="UniProtKB-UniRule"/>
</dbReference>
<dbReference type="GO" id="GO:0009228">
    <property type="term" value="P:thiamine biosynthetic process"/>
    <property type="evidence" value="ECO:0007669"/>
    <property type="project" value="UniProtKB-UniRule"/>
</dbReference>
<feature type="binding site" evidence="11">
    <location>
        <position position="377"/>
    </location>
    <ligand>
        <name>thiamine diphosphate</name>
        <dbReference type="ChEBI" id="CHEBI:58937"/>
    </ligand>
</feature>
<keyword evidence="5 11" id="KW-0479">Metal-binding</keyword>
<comment type="catalytic activity">
    <reaction evidence="11">
        <text>D-glyceraldehyde 3-phosphate + pyruvate + H(+) = 1-deoxy-D-xylulose 5-phosphate + CO2</text>
        <dbReference type="Rhea" id="RHEA:12605"/>
        <dbReference type="ChEBI" id="CHEBI:15361"/>
        <dbReference type="ChEBI" id="CHEBI:15378"/>
        <dbReference type="ChEBI" id="CHEBI:16526"/>
        <dbReference type="ChEBI" id="CHEBI:57792"/>
        <dbReference type="ChEBI" id="CHEBI:59776"/>
        <dbReference type="EC" id="2.2.1.7"/>
    </reaction>
</comment>
<comment type="similarity">
    <text evidence="2 11">Belongs to the transketolase family. DXPS subfamily.</text>
</comment>
<gene>
    <name evidence="11 13" type="primary">dxs</name>
    <name evidence="13" type="ORF">IEC33019_4680</name>
</gene>
<evidence type="ECO:0000256" key="8">
    <source>
        <dbReference type="ARBA" id="ARBA00023052"/>
    </source>
</evidence>
<dbReference type="PANTHER" id="PTHR43322">
    <property type="entry name" value="1-D-DEOXYXYLULOSE 5-PHOSPHATE SYNTHASE-RELATED"/>
    <property type="match status" value="1"/>
</dbReference>
<dbReference type="GO" id="GO:0019288">
    <property type="term" value="P:isopentenyl diphosphate biosynthetic process, methylerythritol 4-phosphate pathway"/>
    <property type="evidence" value="ECO:0007669"/>
    <property type="project" value="TreeGrafter"/>
</dbReference>
<dbReference type="FunFam" id="3.40.50.920:FF:000002">
    <property type="entry name" value="1-deoxy-D-xylulose-5-phosphate synthase"/>
    <property type="match status" value="1"/>
</dbReference>
<reference evidence="13" key="1">
    <citation type="submission" date="2016-07" db="EMBL/GenBank/DDBJ databases">
        <title>New class B carbapenemase carried by novel plasmid in Pseudomonas putida enviromental strain in eastern Amazonia.</title>
        <authorList>
            <person name="Souza C.O."/>
            <person name="Lima K.V."/>
            <person name="Brasiliense D.M."/>
            <person name="Perez-Chaparro P.J."/>
            <person name="Mamizuka E.M."/>
            <person name="Lima M.O."/>
            <person name="Lima L.N."/>
            <person name="McCulloch J.A."/>
        </authorList>
    </citation>
    <scope>NUCLEOTIDE SEQUENCE [LARGE SCALE GENOMIC DNA]</scope>
    <source>
        <strain evidence="13">IEC33019</strain>
    </source>
</reference>
<evidence type="ECO:0000256" key="3">
    <source>
        <dbReference type="ARBA" id="ARBA00011738"/>
    </source>
</evidence>
<dbReference type="InterPro" id="IPR009014">
    <property type="entry name" value="Transketo_C/PFOR_II"/>
</dbReference>
<accession>A0A1B2FD87</accession>
<comment type="subunit">
    <text evidence="3 11">Homodimer.</text>
</comment>
<keyword evidence="8 11" id="KW-0786">Thiamine pyrophosphate</keyword>
<dbReference type="Pfam" id="PF13292">
    <property type="entry name" value="DXP_synthase_N"/>
    <property type="match status" value="1"/>
</dbReference>
<sequence>MPTTFQEIPRERPVTPLLDRADTPAGLRRLAEADLETLADELRQELLYTVGQTGGHFGAGLGVIELTIALHYVFDTPDDRLVWDVGHQAYPHKILTGRRQRMLSLRQKDGIAAFPRRSESEYDTFGVGHSSTSISAALGMAIAARLQNEPRKSIAVIGDGALTAGMAFEALNHAQEVDADMLVILNDNDMSISRNVGGLSNYLAKILSSRTYASMREGSKKVLSRLPGAWEIARRTEEYAKGMLVPGTLFEELGWNYIGPIDGHDLPTLIATLRNMRDLKGPQFLHVITKKGKGFAPAEVDPIGYHAITKLEPADKPVAPKKVSGPKYSAVFGQWLCDMAAADNRLVGITPAMKEGSDLVAFSERYPERYFDVAIAEQHAVTLAAGMACEGAKPVVAIYSTFLQRAYDQLIHDVAVQNLDVLFAIDRAGLVGEDGPTHAGSFDLSYLRCIPGMLVMTPSDENELRKMLSTGHLYNGPAAVRYPRGTGPNAPISGDLEPLQIGKGVVRRKGEKIALLVFGVQLAEAMKVAETLNATVVDMRFVKPLDEALVLELAAHHDLLVTVEENAVMGGAGAAVSEFLTQEAVLKPLLHLGLPDIYVEHAKPAQMLAECGLDAAGIEASVKARMAKLGL</sequence>
<dbReference type="PROSITE" id="PS00802">
    <property type="entry name" value="TRANSKETOLASE_2"/>
    <property type="match status" value="1"/>
</dbReference>
<proteinExistence type="inferred from homology"/>
<comment type="pathway">
    <text evidence="1 11">Metabolic intermediate biosynthesis; 1-deoxy-D-xylulose 5-phosphate biosynthesis; 1-deoxy-D-xylulose 5-phosphate from D-glyceraldehyde 3-phosphate and pyruvate: step 1/1.</text>
</comment>
<dbReference type="InterPro" id="IPR005475">
    <property type="entry name" value="Transketolase-like_Pyr-bd"/>
</dbReference>
<evidence type="ECO:0000256" key="10">
    <source>
        <dbReference type="ARBA" id="ARBA00055605"/>
    </source>
</evidence>
<dbReference type="FunFam" id="3.40.50.970:FF:000005">
    <property type="entry name" value="1-deoxy-D-xylulose-5-phosphate synthase"/>
    <property type="match status" value="1"/>
</dbReference>
<dbReference type="InterPro" id="IPR020826">
    <property type="entry name" value="Transketolase_BS"/>
</dbReference>
<dbReference type="AlphaFoldDB" id="A0A1B2FD87"/>
<dbReference type="GO" id="GO:0005829">
    <property type="term" value="C:cytosol"/>
    <property type="evidence" value="ECO:0007669"/>
    <property type="project" value="TreeGrafter"/>
</dbReference>
<dbReference type="Gene3D" id="3.40.50.920">
    <property type="match status" value="1"/>
</dbReference>
<evidence type="ECO:0000256" key="5">
    <source>
        <dbReference type="ARBA" id="ARBA00022723"/>
    </source>
</evidence>